<keyword evidence="4" id="KW-1185">Reference proteome</keyword>
<feature type="non-terminal residue" evidence="3">
    <location>
        <position position="83"/>
    </location>
</feature>
<evidence type="ECO:0000313" key="4">
    <source>
        <dbReference type="Proteomes" id="UP000823561"/>
    </source>
</evidence>
<keyword evidence="2" id="KW-0812">Transmembrane</keyword>
<dbReference type="AlphaFoldDB" id="A0AAV6HA24"/>
<evidence type="ECO:0000256" key="2">
    <source>
        <dbReference type="SAM" id="Phobius"/>
    </source>
</evidence>
<accession>A0AAV6HA24</accession>
<gene>
    <name evidence="3" type="ORF">AALO_G00035690</name>
</gene>
<evidence type="ECO:0000313" key="3">
    <source>
        <dbReference type="EMBL" id="KAG5282875.1"/>
    </source>
</evidence>
<name>A0AAV6HA24_9TELE</name>
<dbReference type="Proteomes" id="UP000823561">
    <property type="component" value="Chromosome 3"/>
</dbReference>
<feature type="region of interest" description="Disordered" evidence="1">
    <location>
        <begin position="1"/>
        <end position="33"/>
    </location>
</feature>
<keyword evidence="2" id="KW-0472">Membrane</keyword>
<feature type="non-terminal residue" evidence="3">
    <location>
        <position position="1"/>
    </location>
</feature>
<proteinExistence type="predicted"/>
<comment type="caution">
    <text evidence="3">The sequence shown here is derived from an EMBL/GenBank/DDBJ whole genome shotgun (WGS) entry which is preliminary data.</text>
</comment>
<feature type="compositionally biased region" description="Low complexity" evidence="1">
    <location>
        <begin position="1"/>
        <end position="23"/>
    </location>
</feature>
<organism evidence="3 4">
    <name type="scientific">Alosa alosa</name>
    <name type="common">allis shad</name>
    <dbReference type="NCBI Taxonomy" id="278164"/>
    <lineage>
        <taxon>Eukaryota</taxon>
        <taxon>Metazoa</taxon>
        <taxon>Chordata</taxon>
        <taxon>Craniata</taxon>
        <taxon>Vertebrata</taxon>
        <taxon>Euteleostomi</taxon>
        <taxon>Actinopterygii</taxon>
        <taxon>Neopterygii</taxon>
        <taxon>Teleostei</taxon>
        <taxon>Clupei</taxon>
        <taxon>Clupeiformes</taxon>
        <taxon>Clupeoidei</taxon>
        <taxon>Clupeidae</taxon>
        <taxon>Alosa</taxon>
    </lineage>
</organism>
<feature type="transmembrane region" description="Helical" evidence="2">
    <location>
        <begin position="54"/>
        <end position="74"/>
    </location>
</feature>
<sequence>DILLRTQASSQVSQTESVSTSRVCTTTEPDCKTTHTHTHTHRGLWFPLLLVQPLPSTLLPFALVWSQLASSFLVQTAQNKLNK</sequence>
<evidence type="ECO:0000256" key="1">
    <source>
        <dbReference type="SAM" id="MobiDB-lite"/>
    </source>
</evidence>
<keyword evidence="2" id="KW-1133">Transmembrane helix</keyword>
<dbReference type="EMBL" id="JADWDJ010000003">
    <property type="protein sequence ID" value="KAG5282875.1"/>
    <property type="molecule type" value="Genomic_DNA"/>
</dbReference>
<reference evidence="3" key="1">
    <citation type="submission" date="2020-10" db="EMBL/GenBank/DDBJ databases">
        <title>Chromosome-scale genome assembly of the Allis shad, Alosa alosa.</title>
        <authorList>
            <person name="Margot Z."/>
            <person name="Christophe K."/>
            <person name="Cabau C."/>
            <person name="Louis A."/>
            <person name="Berthelot C."/>
            <person name="Parey E."/>
            <person name="Roest Crollius H."/>
            <person name="Montfort J."/>
            <person name="Robinson-Rechavi M."/>
            <person name="Bucao C."/>
            <person name="Bouchez O."/>
            <person name="Gislard M."/>
            <person name="Lluch J."/>
            <person name="Milhes M."/>
            <person name="Lampietro C."/>
            <person name="Lopez Roques C."/>
            <person name="Donnadieu C."/>
            <person name="Braasch I."/>
            <person name="Desvignes T."/>
            <person name="Postlethwait J."/>
            <person name="Bobe J."/>
            <person name="Guiguen Y."/>
        </authorList>
    </citation>
    <scope>NUCLEOTIDE SEQUENCE</scope>
    <source>
        <strain evidence="3">M-15738</strain>
        <tissue evidence="3">Blood</tissue>
    </source>
</reference>
<protein>
    <submittedName>
        <fullName evidence="3">Uncharacterized protein</fullName>
    </submittedName>
</protein>